<name>A0A239CR52_9BACT</name>
<evidence type="ECO:0000256" key="3">
    <source>
        <dbReference type="PIRNR" id="PIRNR002070"/>
    </source>
</evidence>
<dbReference type="CDD" id="cd04496">
    <property type="entry name" value="SSB_OBF"/>
    <property type="match status" value="1"/>
</dbReference>
<dbReference type="Proteomes" id="UP000198480">
    <property type="component" value="Unassembled WGS sequence"/>
</dbReference>
<dbReference type="SUPFAM" id="SSF50249">
    <property type="entry name" value="Nucleic acid-binding proteins"/>
    <property type="match status" value="1"/>
</dbReference>
<dbReference type="PANTHER" id="PTHR10302">
    <property type="entry name" value="SINGLE-STRANDED DNA-BINDING PROTEIN"/>
    <property type="match status" value="1"/>
</dbReference>
<sequence>MGGIKNRVQLIGRLAAKPEINHFESGKIKANFRMATNEYYKNAKGERVEETTWHNVSAWDKAASIIEKYTDKGSEIGIVGKLSSKSYEDKDGNKKYYTEVIADEVLLLGEKSTVES</sequence>
<dbReference type="InterPro" id="IPR011344">
    <property type="entry name" value="ssDNA-bd"/>
</dbReference>
<evidence type="ECO:0000313" key="5">
    <source>
        <dbReference type="Proteomes" id="UP000198480"/>
    </source>
</evidence>
<gene>
    <name evidence="4" type="ORF">SAMN06295967_105159</name>
</gene>
<dbReference type="NCBIfam" id="TIGR00621">
    <property type="entry name" value="ssb"/>
    <property type="match status" value="1"/>
</dbReference>
<comment type="subunit">
    <text evidence="2">Homotetramer.</text>
</comment>
<evidence type="ECO:0000256" key="2">
    <source>
        <dbReference type="HAMAP-Rule" id="MF_00984"/>
    </source>
</evidence>
<dbReference type="Pfam" id="PF00436">
    <property type="entry name" value="SSB"/>
    <property type="match status" value="1"/>
</dbReference>
<keyword evidence="5" id="KW-1185">Reference proteome</keyword>
<accession>A0A239CR52</accession>
<dbReference type="InterPro" id="IPR000424">
    <property type="entry name" value="Primosome_PriB/ssb"/>
</dbReference>
<comment type="caution">
    <text evidence="2">Lacks conserved residue(s) required for the propagation of feature annotation.</text>
</comment>
<dbReference type="PANTHER" id="PTHR10302:SF0">
    <property type="entry name" value="SINGLE-STRANDED DNA-BINDING PROTEIN, MITOCHONDRIAL"/>
    <property type="match status" value="1"/>
</dbReference>
<dbReference type="PIRSF" id="PIRSF002070">
    <property type="entry name" value="SSB"/>
    <property type="match status" value="1"/>
</dbReference>
<keyword evidence="1 2" id="KW-0238">DNA-binding</keyword>
<dbReference type="GO" id="GO:0006260">
    <property type="term" value="P:DNA replication"/>
    <property type="evidence" value="ECO:0007669"/>
    <property type="project" value="InterPro"/>
</dbReference>
<dbReference type="InterPro" id="IPR012340">
    <property type="entry name" value="NA-bd_OB-fold"/>
</dbReference>
<dbReference type="GO" id="GO:0009295">
    <property type="term" value="C:nucleoid"/>
    <property type="evidence" value="ECO:0007669"/>
    <property type="project" value="TreeGrafter"/>
</dbReference>
<evidence type="ECO:0000256" key="1">
    <source>
        <dbReference type="ARBA" id="ARBA00023125"/>
    </source>
</evidence>
<reference evidence="5" key="1">
    <citation type="submission" date="2017-06" db="EMBL/GenBank/DDBJ databases">
        <authorList>
            <person name="Varghese N."/>
            <person name="Submissions S."/>
        </authorList>
    </citation>
    <scope>NUCLEOTIDE SEQUENCE [LARGE SCALE GENOMIC DNA]</scope>
    <source>
        <strain evidence="5">5C</strain>
    </source>
</reference>
<dbReference type="PROSITE" id="PS50935">
    <property type="entry name" value="SSB"/>
    <property type="match status" value="1"/>
</dbReference>
<proteinExistence type="inferred from homology"/>
<dbReference type="EMBL" id="FZOK01000005">
    <property type="protein sequence ID" value="SNS21974.1"/>
    <property type="molecule type" value="Genomic_DNA"/>
</dbReference>
<evidence type="ECO:0000313" key="4">
    <source>
        <dbReference type="EMBL" id="SNS21974.1"/>
    </source>
</evidence>
<organism evidence="4 5">
    <name type="scientific">Belliella buryatensis</name>
    <dbReference type="NCBI Taxonomy" id="1500549"/>
    <lineage>
        <taxon>Bacteria</taxon>
        <taxon>Pseudomonadati</taxon>
        <taxon>Bacteroidota</taxon>
        <taxon>Cytophagia</taxon>
        <taxon>Cytophagales</taxon>
        <taxon>Cyclobacteriaceae</taxon>
        <taxon>Belliella</taxon>
    </lineage>
</organism>
<dbReference type="GO" id="GO:0003697">
    <property type="term" value="F:single-stranded DNA binding"/>
    <property type="evidence" value="ECO:0007669"/>
    <property type="project" value="UniProtKB-UniRule"/>
</dbReference>
<protein>
    <recommendedName>
        <fullName evidence="2 3">Single-stranded DNA-binding protein</fullName>
        <shortName evidence="2">SSB</shortName>
    </recommendedName>
</protein>
<dbReference type="AlphaFoldDB" id="A0A239CR52"/>
<dbReference type="Gene3D" id="2.40.50.140">
    <property type="entry name" value="Nucleic acid-binding proteins"/>
    <property type="match status" value="1"/>
</dbReference>
<dbReference type="OrthoDB" id="9809878at2"/>
<dbReference type="RefSeq" id="WP_089239294.1">
    <property type="nucleotide sequence ID" value="NZ_FZOK01000005.1"/>
</dbReference>
<dbReference type="HAMAP" id="MF_00984">
    <property type="entry name" value="SSB"/>
    <property type="match status" value="1"/>
</dbReference>